<dbReference type="Gene3D" id="3.40.50.1000">
    <property type="entry name" value="HAD superfamily/HAD-like"/>
    <property type="match status" value="2"/>
</dbReference>
<dbReference type="GO" id="GO:0016787">
    <property type="term" value="F:hydrolase activity"/>
    <property type="evidence" value="ECO:0007669"/>
    <property type="project" value="UniProtKB-KW"/>
</dbReference>
<evidence type="ECO:0000313" key="1">
    <source>
        <dbReference type="EMBL" id="TWW61379.1"/>
    </source>
</evidence>
<dbReference type="PANTHER" id="PTHR44826:SF5">
    <property type="entry name" value="DYNEIN HEAVY CHAIN"/>
    <property type="match status" value="1"/>
</dbReference>
<name>A0A5C6N396_9TELE</name>
<dbReference type="PANTHER" id="PTHR44826">
    <property type="entry name" value="SPORE COAT PROTEIN SP85"/>
    <property type="match status" value="1"/>
</dbReference>
<protein>
    <submittedName>
        <fullName evidence="1">Haloacid dehalogenase-like hydrolase domain-containing 5</fullName>
    </submittedName>
</protein>
<sequence>MISQMDTQVVMWCRSVLQSLRLMSTSRKVGVLFDVDGVLLRGGSVIPAAHRAFRKLVDKNNNFLLPVVFVTNAGSCQRHHKATQLSQLLEVQISPEQVVLSYSPLQMFKSFHEKCVLVSGQGPLTDIAKRTVLSLGFQKVLTMEQLREGFPLLDMVDHNRTARPQASPQSLCKIEGEVLRDLAHTPPPPPIHPSIHHPSIIPPSTHSSIHPPIHPSIHHTSIHPSSIHSSIIHPPTHPSIHPSIHPSSSIHPLIHHTSIHPLIHPSIHPSSSIHPPIHPSIIIHPSTHPSYIHPSTHPPIHPSIIIHPSTHPSSIHPSTHPSTLGRRTYVFSSLLSLLLFLLYSSAHHQDPPHTHMSSRREFLVEVTPGERVSGSCFCPNSACLLVATAIILFGEPIRWETNLQLLIDVLLTDGNPASVYDHQLPVQLPVLSCNMDLVWMAEAPSPRFGHGMFVLCLESVYKKLTGRELQYEALLGKPSLLTYQYAERQLRLQNYNHRLSTIYAVGDNLMTDIYGANLYSRYLAQQQALTTPNKVVAQAMGNPVKTGDDLLSSAAECRSILVCTGVYNPCSPMQHDQSSPITEATFCAHRDQVLESELVEPHHVVEDVEAAVDLLLRDSVTFDP</sequence>
<dbReference type="Proteomes" id="UP000324091">
    <property type="component" value="Chromosome 4"/>
</dbReference>
<dbReference type="InterPro" id="IPR036412">
    <property type="entry name" value="HAD-like_sf"/>
</dbReference>
<proteinExistence type="predicted"/>
<dbReference type="Pfam" id="PF13344">
    <property type="entry name" value="Hydrolase_6"/>
    <property type="match status" value="1"/>
</dbReference>
<dbReference type="InterPro" id="IPR006357">
    <property type="entry name" value="HAD-SF_hydro_IIA"/>
</dbReference>
<dbReference type="InterPro" id="IPR023214">
    <property type="entry name" value="HAD_sf"/>
</dbReference>
<gene>
    <name evidence="1" type="ORF">D4764_04G0000250</name>
</gene>
<keyword evidence="2" id="KW-1185">Reference proteome</keyword>
<keyword evidence="1" id="KW-0378">Hydrolase</keyword>
<dbReference type="EMBL" id="RHFK02000017">
    <property type="protein sequence ID" value="TWW61379.1"/>
    <property type="molecule type" value="Genomic_DNA"/>
</dbReference>
<accession>A0A5C6N396</accession>
<dbReference type="SUPFAM" id="SSF56784">
    <property type="entry name" value="HAD-like"/>
    <property type="match status" value="2"/>
</dbReference>
<organism evidence="1 2">
    <name type="scientific">Takifugu flavidus</name>
    <name type="common">sansaifugu</name>
    <dbReference type="NCBI Taxonomy" id="433684"/>
    <lineage>
        <taxon>Eukaryota</taxon>
        <taxon>Metazoa</taxon>
        <taxon>Chordata</taxon>
        <taxon>Craniata</taxon>
        <taxon>Vertebrata</taxon>
        <taxon>Euteleostomi</taxon>
        <taxon>Actinopterygii</taxon>
        <taxon>Neopterygii</taxon>
        <taxon>Teleostei</taxon>
        <taxon>Neoteleostei</taxon>
        <taxon>Acanthomorphata</taxon>
        <taxon>Eupercaria</taxon>
        <taxon>Tetraodontiformes</taxon>
        <taxon>Tetradontoidea</taxon>
        <taxon>Tetraodontidae</taxon>
        <taxon>Takifugu</taxon>
    </lineage>
</organism>
<dbReference type="InterPro" id="IPR051860">
    <property type="entry name" value="Plasmodium_CSP_Invasion"/>
</dbReference>
<dbReference type="AlphaFoldDB" id="A0A5C6N396"/>
<evidence type="ECO:0000313" key="2">
    <source>
        <dbReference type="Proteomes" id="UP000324091"/>
    </source>
</evidence>
<reference evidence="1 2" key="1">
    <citation type="submission" date="2019-04" db="EMBL/GenBank/DDBJ databases">
        <title>Chromosome genome assembly for Takifugu flavidus.</title>
        <authorList>
            <person name="Xiao S."/>
        </authorList>
    </citation>
    <scope>NUCLEOTIDE SEQUENCE [LARGE SCALE GENOMIC DNA]</scope>
    <source>
        <strain evidence="1">HTHZ2018</strain>
        <tissue evidence="1">Muscle</tissue>
    </source>
</reference>
<comment type="caution">
    <text evidence="1">The sequence shown here is derived from an EMBL/GenBank/DDBJ whole genome shotgun (WGS) entry which is preliminary data.</text>
</comment>